<evidence type="ECO:0000313" key="5">
    <source>
        <dbReference type="Proteomes" id="UP001456513"/>
    </source>
</evidence>
<comment type="caution">
    <text evidence="4">The sequence shown here is derived from an EMBL/GenBank/DDBJ whole genome shotgun (WGS) entry which is preliminary data.</text>
</comment>
<dbReference type="SUPFAM" id="SSF56059">
    <property type="entry name" value="Glutathione synthetase ATP-binding domain-like"/>
    <property type="match status" value="1"/>
</dbReference>
<dbReference type="PANTHER" id="PTHR34595">
    <property type="entry name" value="BLR5612 PROTEIN"/>
    <property type="match status" value="1"/>
</dbReference>
<evidence type="ECO:0000259" key="3">
    <source>
        <dbReference type="Pfam" id="PF14403"/>
    </source>
</evidence>
<organism evidence="4 5">
    <name type="scientific">Rhodococcus navarretei</name>
    <dbReference type="NCBI Taxonomy" id="3128981"/>
    <lineage>
        <taxon>Bacteria</taxon>
        <taxon>Bacillati</taxon>
        <taxon>Actinomycetota</taxon>
        <taxon>Actinomycetes</taxon>
        <taxon>Mycobacteriales</taxon>
        <taxon>Nocardiaceae</taxon>
        <taxon>Rhodococcus</taxon>
    </lineage>
</organism>
<dbReference type="InterPro" id="IPR007296">
    <property type="entry name" value="DUF403"/>
</dbReference>
<dbReference type="Pfam" id="PF04168">
    <property type="entry name" value="Alpha-E"/>
    <property type="match status" value="1"/>
</dbReference>
<dbReference type="InterPro" id="IPR025841">
    <property type="entry name" value="CP_ATPgrasp_2"/>
</dbReference>
<feature type="domain" description="DUF403" evidence="2">
    <location>
        <begin position="569"/>
        <end position="882"/>
    </location>
</feature>
<accession>A0ABU9CZS6</accession>
<name>A0ABU9CZS6_9NOCA</name>
<feature type="domain" description="Circularly permuted ATP-grasp type 2" evidence="3">
    <location>
        <begin position="132"/>
        <end position="512"/>
    </location>
</feature>
<feature type="region of interest" description="Disordered" evidence="1">
    <location>
        <begin position="1"/>
        <end position="44"/>
    </location>
</feature>
<dbReference type="RefSeq" id="WP_341441404.1">
    <property type="nucleotide sequence ID" value="NZ_JBBPCN010000001.1"/>
</dbReference>
<sequence>MVPVDTTLSGAGRNEDVSSGAGRNDDVSSGAGRNDDVSSGAGSPWLAYRGRREAVTGRGDRFDEMLDADDAVRPHWAELVDGMREAGPGAMQTLQSRVSRLVDDHGITYNPIPSGGSEALPSAVRWGLDSVPLVVAADEWDRLEAGVVQRSMLLDAVLTDIYGAQETIRRGLIPPELVFGNPGYLRTAHAITIPGPHQLFMHAADVARESDGQFRVIADRTQAPSGVGYALADRRVMSRAMPELFQASNPRPLSTFARAVRLALRDAAPASAENPVVVVLSPGSHSETAFDQSYLATVLGFPLVENADLVVRDGCLWMRSLGTLRRVDVVLRRVDAEFADPLDLRPDSHLGVVGLVEVLRRGAVSVVNTLGSGVLENPALLPLLPALSRALLDEDLILGSVHTYWGGDPIQLSHMKNRLRSLVLRSTTSRRTVVGHDLTDIAARELWDRIAAEPWKWTGQEVPEFSLAPVGSSIAGGTGAQLSVAPAQVGMRLFTVAQRGGYTPMRGGLGQVVLTAPVTDPLITVASKDVWVKSVERVTPADSAPHTPPATVEELPHYAASNIDVVSSPRVLGDLFWFGRYSERAEDMTRLLIAARERNQDYRSMPWLEGSESLPILLEAVTKVSRTWPGFLDEKNRDDATVEMRSLMLSTARMGSLAQSVDRMQQAARAVRDQLSNDTWAVLNRIDTALEELAESPIHNGAQLASSQSSVLRGLLALAGLASESMVRDAGWYLMDAGKRIERGLQLTALLSATLSHALTPSTEQAVIDSVLSAAESSVIYRRRNSGRARPAAVAQLLLFDEGNPRALVYQLDRLRDDLGSLPDASGTSRPEQLVEQMRVRLRRVDPGDLESVDANGRRVEMLELVDGIHDSLEELSRVVLATHMSLPGGTQPLWGSSNVRTANGVR</sequence>
<evidence type="ECO:0000313" key="4">
    <source>
        <dbReference type="EMBL" id="MEK8071713.1"/>
    </source>
</evidence>
<dbReference type="Proteomes" id="UP001456513">
    <property type="component" value="Unassembled WGS sequence"/>
</dbReference>
<dbReference type="Gene3D" id="3.40.50.11290">
    <property type="match status" value="1"/>
</dbReference>
<dbReference type="PANTHER" id="PTHR34595:SF2">
    <property type="entry name" value="BLR2978 PROTEIN"/>
    <property type="match status" value="1"/>
</dbReference>
<dbReference type="InterPro" id="IPR051680">
    <property type="entry name" value="ATP-dep_Glu-Cys_Ligase-2"/>
</dbReference>
<gene>
    <name evidence="4" type="ORF">AABD04_12790</name>
</gene>
<keyword evidence="5" id="KW-1185">Reference proteome</keyword>
<dbReference type="Pfam" id="PF14403">
    <property type="entry name" value="CP_ATPgrasp_2"/>
    <property type="match status" value="1"/>
</dbReference>
<evidence type="ECO:0000256" key="1">
    <source>
        <dbReference type="SAM" id="MobiDB-lite"/>
    </source>
</evidence>
<reference evidence="4 5" key="1">
    <citation type="submission" date="2024-03" db="EMBL/GenBank/DDBJ databases">
        <title>Rhodococcus navarretei sp. nov. and Pseudarthrobacter quantumdoti sp. nov., two new species with the ability to biosynthesize Quantum Dots isolated from soil samples at Union Glacier, Antarctica.</title>
        <authorList>
            <person name="Vargas M."/>
        </authorList>
    </citation>
    <scope>NUCLEOTIDE SEQUENCE [LARGE SCALE GENOMIC DNA]</scope>
    <source>
        <strain evidence="4 5">EXRC-4A-4</strain>
    </source>
</reference>
<proteinExistence type="predicted"/>
<evidence type="ECO:0000259" key="2">
    <source>
        <dbReference type="Pfam" id="PF04168"/>
    </source>
</evidence>
<dbReference type="EMBL" id="JBBPCN010000001">
    <property type="protein sequence ID" value="MEK8071713.1"/>
    <property type="molecule type" value="Genomic_DNA"/>
</dbReference>
<protein>
    <submittedName>
        <fullName evidence="4">Circularly permuted type 2 ATP-grasp protein</fullName>
    </submittedName>
</protein>